<feature type="domain" description="Chitin-binding type-2" evidence="8">
    <location>
        <begin position="388"/>
        <end position="448"/>
    </location>
</feature>
<dbReference type="InterPro" id="IPR002557">
    <property type="entry name" value="Chitin-bd_dom"/>
</dbReference>
<evidence type="ECO:0000256" key="7">
    <source>
        <dbReference type="SAM" id="SignalP"/>
    </source>
</evidence>
<feature type="region of interest" description="Disordered" evidence="6">
    <location>
        <begin position="1252"/>
        <end position="1292"/>
    </location>
</feature>
<proteinExistence type="predicted"/>
<feature type="domain" description="Chitin-binding type-2" evidence="8">
    <location>
        <begin position="52"/>
        <end position="114"/>
    </location>
</feature>
<feature type="region of interest" description="Disordered" evidence="6">
    <location>
        <begin position="1349"/>
        <end position="1400"/>
    </location>
</feature>
<keyword evidence="5" id="KW-0325">Glycoprotein</keyword>
<evidence type="ECO:0000256" key="4">
    <source>
        <dbReference type="ARBA" id="ARBA00023157"/>
    </source>
</evidence>
<evidence type="ECO:0000259" key="8">
    <source>
        <dbReference type="PROSITE" id="PS50940"/>
    </source>
</evidence>
<feature type="region of interest" description="Disordered" evidence="6">
    <location>
        <begin position="1167"/>
        <end position="1196"/>
    </location>
</feature>
<feature type="domain" description="Chitin-binding type-2" evidence="8">
    <location>
        <begin position="774"/>
        <end position="831"/>
    </location>
</feature>
<evidence type="ECO:0000256" key="5">
    <source>
        <dbReference type="ARBA" id="ARBA00023180"/>
    </source>
</evidence>
<feature type="region of interest" description="Disordered" evidence="6">
    <location>
        <begin position="1470"/>
        <end position="1728"/>
    </location>
</feature>
<feature type="compositionally biased region" description="Low complexity" evidence="6">
    <location>
        <begin position="1184"/>
        <end position="1196"/>
    </location>
</feature>
<evidence type="ECO:0000313" key="10">
    <source>
        <dbReference type="RefSeq" id="XP_052759372.1"/>
    </source>
</evidence>
<feature type="domain" description="Chitin-binding type-2" evidence="8">
    <location>
        <begin position="663"/>
        <end position="723"/>
    </location>
</feature>
<feature type="domain" description="Chitin-binding type-2" evidence="8">
    <location>
        <begin position="977"/>
        <end position="1037"/>
    </location>
</feature>
<dbReference type="GeneID" id="113513572"/>
<reference evidence="10" key="1">
    <citation type="submission" date="2025-08" db="UniProtKB">
        <authorList>
            <consortium name="RefSeq"/>
        </authorList>
    </citation>
    <scope>IDENTIFICATION</scope>
    <source>
        <tissue evidence="10">Whole larvae</tissue>
    </source>
</reference>
<feature type="domain" description="Chitin-binding type-2" evidence="8">
    <location>
        <begin position="1733"/>
        <end position="1794"/>
    </location>
</feature>
<feature type="compositionally biased region" description="Low complexity" evidence="6">
    <location>
        <begin position="1271"/>
        <end position="1286"/>
    </location>
</feature>
<feature type="compositionally biased region" description="Polar residues" evidence="6">
    <location>
        <begin position="1041"/>
        <end position="1072"/>
    </location>
</feature>
<evidence type="ECO:0000256" key="1">
    <source>
        <dbReference type="ARBA" id="ARBA00022669"/>
    </source>
</evidence>
<feature type="domain" description="Chitin-binding type-2" evidence="8">
    <location>
        <begin position="874"/>
        <end position="934"/>
    </location>
</feature>
<dbReference type="SUPFAM" id="SSF57625">
    <property type="entry name" value="Invertebrate chitin-binding proteins"/>
    <property type="match status" value="13"/>
</dbReference>
<accession>A0ABM3N723</accession>
<dbReference type="InterPro" id="IPR036508">
    <property type="entry name" value="Chitin-bd_dom_sf"/>
</dbReference>
<keyword evidence="4" id="KW-1015">Disulfide bond</keyword>
<dbReference type="Gene3D" id="2.170.140.10">
    <property type="entry name" value="Chitin binding domain"/>
    <property type="match status" value="12"/>
</dbReference>
<dbReference type="Proteomes" id="UP001652740">
    <property type="component" value="Unplaced"/>
</dbReference>
<feature type="signal peptide" evidence="7">
    <location>
        <begin position="1"/>
        <end position="21"/>
    </location>
</feature>
<protein>
    <submittedName>
        <fullName evidence="10">Serine-rich adhesin for platelets</fullName>
    </submittedName>
</protein>
<feature type="domain" description="Chitin-binding type-2" evidence="8">
    <location>
        <begin position="1291"/>
        <end position="1353"/>
    </location>
</feature>
<keyword evidence="1" id="KW-0147">Chitin-binding</keyword>
<feature type="chain" id="PRO_5045822474" evidence="7">
    <location>
        <begin position="22"/>
        <end position="1902"/>
    </location>
</feature>
<feature type="domain" description="Chitin-binding type-2" evidence="8">
    <location>
        <begin position="243"/>
        <end position="305"/>
    </location>
</feature>
<dbReference type="PANTHER" id="PTHR23301">
    <property type="entry name" value="CHITIN BINDING PERITROPHIN-A"/>
    <property type="match status" value="1"/>
</dbReference>
<dbReference type="PROSITE" id="PS50940">
    <property type="entry name" value="CHIT_BIND_II"/>
    <property type="match status" value="14"/>
</dbReference>
<name>A0ABM3N723_GALME</name>
<dbReference type="RefSeq" id="XP_052759372.1">
    <property type="nucleotide sequence ID" value="XM_052903412.1"/>
</dbReference>
<feature type="compositionally biased region" description="Low complexity" evidence="6">
    <location>
        <begin position="1357"/>
        <end position="1391"/>
    </location>
</feature>
<gene>
    <name evidence="10" type="primary">LOC113513572</name>
</gene>
<feature type="domain" description="Chitin-binding type-2" evidence="8">
    <location>
        <begin position="1405"/>
        <end position="1470"/>
    </location>
</feature>
<feature type="domain" description="Chitin-binding type-2" evidence="8">
    <location>
        <begin position="1819"/>
        <end position="1882"/>
    </location>
</feature>
<feature type="domain" description="Chitin-binding type-2" evidence="8">
    <location>
        <begin position="1083"/>
        <end position="1143"/>
    </location>
</feature>
<dbReference type="PANTHER" id="PTHR23301:SF110">
    <property type="entry name" value="LD43683P-RELATED"/>
    <property type="match status" value="1"/>
</dbReference>
<feature type="domain" description="Chitin-binding type-2" evidence="8">
    <location>
        <begin position="536"/>
        <end position="596"/>
    </location>
</feature>
<dbReference type="Pfam" id="PF01607">
    <property type="entry name" value="CBM_14"/>
    <property type="match status" value="12"/>
</dbReference>
<dbReference type="SMART" id="SM00494">
    <property type="entry name" value="ChtBD2"/>
    <property type="match status" value="14"/>
</dbReference>
<sequence>MELHTISHCLLFLFILLATEGSKDNNNVTEEFREPRSNRRVVKLYPRIKPELVACHKEGFQADPSDCTVFYRCLEAGRGKYTVFRFQCAPGTVYDPDTEICNHPQNTKRSQCGGKAILTTAPTFENEIDDIHQEVPSPISTKQPIYTERIKDDTISVLLTTKNFVPIKLSTTKYPSIVSTKHNNLYSHTTAASKIYTTKSQKILTNRRNSTKHYMEISTLYPHFSTKNHRPTLITQPPKLQNNQICNSTGFIGDSENCRKFYRCVNNLRGGFIKYEFLCSESTIWDDDIQACNHAWAVKRRRCGRGNSDKNFNDINYIFNTVTETVNSNISKFQPVKSTPVTPVISKAKKTIQKVDTNQSKHTTLSFLQNGYQDYATMKTKVTSISTSQECTKTGFIGDRNDCTKFYRCIDNGKGSYSKHEFSCGEGTVWDPKIEGCNHAWAVEECGSKVSLENMSTENNVNYTTIFENTKSTLKESTTTERTTKFSQTSISPTELITNEVENIGYGSQHLYPSSSETNNFTYFTSTSTTTNNNIGNNCIASGFIGDENDCKKFYRCVDNGQGGYIRYEFSCGQGTVWDSKIEACNHGWAVEKCGGSDINNINKVETTTAMDSITSISHIHSTSPNQHNTDYYDVGYESQNNKPISSTSITTIITSEQPTTNGNECSSNGFMSDKNDCKKFYRCVDDGNGNYIRYDFTCGEGTVWDSNIEACNHAWAVESCGKTENIPHTTAKPKPLNEEEINNSYPIYNDNISDKTTENIQYTTTRKPIKSNNDTCSKEGFFGDSNDCKKFYRCVDNNNGGYIKYEFTCGEGTVWDPAINNCNHKSSCKIDITTENLETSSEKIVTESIEMQNDLNSPQLETTTTTTIKPNSPNVCSQEGFIGDENNCKIFYRCVDNGSGGYIKYEFTCGDGTIWDSKIQACNHDSQNSGCNTNGNDSSIFNNNEVNIENNIINSTSTENIMTESMQQGYPSETITNICKAEGFYSNSNNCKMFYRCVNDGKGGYNKYDFSCGEGTMWDQKIQSCNHELSNYTCSNKDVAESTQSNKPSTESNYNTDTTSRPFEHSQSTENIELDSSPGNQNDQCMSEGFFGDSTNCKKFYRCVDNGRGGYTKYEFSCAEGTVWVQDIQACDHDEDSENCISSNKQTTTTKQTTYVDGIQQLTTTEKSNSAYKPDKQDDEYSYNDSNGSLSDSGNCSSEGFYSNKNDCKYFYRCVDNGNGGYIRYDFKCGEGTAWDSDLQTCNHIQEVKSCKNSNQGPSQDKPMMDEDSSQTTENTNYNNTTESSKPSNKDKCETDGYFGDSQDCSKFYRCVENEKGGYTKYDYTCGEGTVWDQDILTCNHPQDVTNPSCKEKENNTSTTDSSNSMSSSTLSSQSTSTSTSESPQQNNSNCTQESSTKSPINQNITCEKAGYYANPNDCKKFYRCVDWDGDGKRFSVYHFDCGDGTIWDPQLETCNYEESVYPPRICNGLQSQSENSGESTTQKEVTTTNVEESTQVFTTDHTTELSTSSEEMTSDSSISSSEQTTLQSTTTEKITTQKSTTVDVTTQESTTTDQTTSKQSTTTEQETTEQTTTEKTTTQQSTTDQTTSQQLTTTEQTTTQQSTTTDQMTSQQTTTTEYTTTQETTISEQTTSTNEGTTDQSTTSEQTTTELTTIQESTSQQIMNTEDTTTQQSSTTESTTTDNAVSTEQTTFEQQSTTTEQTDSSTNESSTTEETSSSPNKCPETDDDQYLYVCPTSFKRHPKYCNMFYQCTEDDDTHELKIAVFTCPNNTIYDENQIQCIEENKTDDKCDGEIAQQRRIKRLNFYYKEPIIASRGKLSCPNIGYYSFEKNIECSPAFLKCQIMKTGKLRGYVHQCPEGYYYWTISKRCEKKANLKDCKSSSNDWNNRWEIPYERRNIAI</sequence>
<keyword evidence="3" id="KW-0677">Repeat</keyword>
<dbReference type="InterPro" id="IPR051940">
    <property type="entry name" value="Chitin_bind-dev_reg"/>
</dbReference>
<evidence type="ECO:0000256" key="2">
    <source>
        <dbReference type="ARBA" id="ARBA00022729"/>
    </source>
</evidence>
<evidence type="ECO:0000256" key="6">
    <source>
        <dbReference type="SAM" id="MobiDB-lite"/>
    </source>
</evidence>
<organism evidence="9 10">
    <name type="scientific">Galleria mellonella</name>
    <name type="common">Greater wax moth</name>
    <dbReference type="NCBI Taxonomy" id="7137"/>
    <lineage>
        <taxon>Eukaryota</taxon>
        <taxon>Metazoa</taxon>
        <taxon>Ecdysozoa</taxon>
        <taxon>Arthropoda</taxon>
        <taxon>Hexapoda</taxon>
        <taxon>Insecta</taxon>
        <taxon>Pterygota</taxon>
        <taxon>Neoptera</taxon>
        <taxon>Endopterygota</taxon>
        <taxon>Lepidoptera</taxon>
        <taxon>Glossata</taxon>
        <taxon>Ditrysia</taxon>
        <taxon>Pyraloidea</taxon>
        <taxon>Pyralidae</taxon>
        <taxon>Galleriinae</taxon>
        <taxon>Galleria</taxon>
    </lineage>
</organism>
<evidence type="ECO:0000256" key="3">
    <source>
        <dbReference type="ARBA" id="ARBA00022737"/>
    </source>
</evidence>
<keyword evidence="9" id="KW-1185">Reference proteome</keyword>
<feature type="domain" description="Chitin-binding type-2" evidence="8">
    <location>
        <begin position="1194"/>
        <end position="1254"/>
    </location>
</feature>
<feature type="compositionally biased region" description="Polar residues" evidence="6">
    <location>
        <begin position="1470"/>
        <end position="1499"/>
    </location>
</feature>
<feature type="region of interest" description="Disordered" evidence="6">
    <location>
        <begin position="1041"/>
        <end position="1081"/>
    </location>
</feature>
<feature type="compositionally biased region" description="Low complexity" evidence="6">
    <location>
        <begin position="1500"/>
        <end position="1720"/>
    </location>
</feature>
<evidence type="ECO:0000313" key="9">
    <source>
        <dbReference type="Proteomes" id="UP001652740"/>
    </source>
</evidence>
<keyword evidence="2 7" id="KW-0732">Signal</keyword>